<protein>
    <recommendedName>
        <fullName evidence="4">TeaA receptor TeaR</fullName>
    </recommendedName>
</protein>
<organism evidence="2 3">
    <name type="scientific">Arthroderma otae (strain ATCC MYA-4605 / CBS 113480)</name>
    <name type="common">Microsporum canis</name>
    <dbReference type="NCBI Taxonomy" id="554155"/>
    <lineage>
        <taxon>Eukaryota</taxon>
        <taxon>Fungi</taxon>
        <taxon>Dikarya</taxon>
        <taxon>Ascomycota</taxon>
        <taxon>Pezizomycotina</taxon>
        <taxon>Eurotiomycetes</taxon>
        <taxon>Eurotiomycetidae</taxon>
        <taxon>Onygenales</taxon>
        <taxon>Arthrodermataceae</taxon>
        <taxon>Microsporum</taxon>
    </lineage>
</organism>
<keyword evidence="3" id="KW-1185">Reference proteome</keyword>
<dbReference type="EMBL" id="DS995701">
    <property type="protein sequence ID" value="EEQ28101.1"/>
    <property type="molecule type" value="Genomic_DNA"/>
</dbReference>
<feature type="region of interest" description="Disordered" evidence="1">
    <location>
        <begin position="1"/>
        <end position="103"/>
    </location>
</feature>
<reference evidence="3" key="1">
    <citation type="journal article" date="2012" name="MBio">
        <title>Comparative genome analysis of Trichophyton rubrum and related dermatophytes reveals candidate genes involved in infection.</title>
        <authorList>
            <person name="Martinez D.A."/>
            <person name="Oliver B.G."/>
            <person name="Graeser Y."/>
            <person name="Goldberg J.M."/>
            <person name="Li W."/>
            <person name="Martinez-Rossi N.M."/>
            <person name="Monod M."/>
            <person name="Shelest E."/>
            <person name="Barton R.C."/>
            <person name="Birch E."/>
            <person name="Brakhage A.A."/>
            <person name="Chen Z."/>
            <person name="Gurr S.J."/>
            <person name="Heiman D."/>
            <person name="Heitman J."/>
            <person name="Kosti I."/>
            <person name="Rossi A."/>
            <person name="Saif S."/>
            <person name="Samalova M."/>
            <person name="Saunders C.W."/>
            <person name="Shea T."/>
            <person name="Summerbell R.C."/>
            <person name="Xu J."/>
            <person name="Young S."/>
            <person name="Zeng Q."/>
            <person name="Birren B.W."/>
            <person name="Cuomo C.A."/>
            <person name="White T.C."/>
        </authorList>
    </citation>
    <scope>NUCLEOTIDE SEQUENCE [LARGE SCALE GENOMIC DNA]</scope>
    <source>
        <strain evidence="3">ATCC MYA-4605 / CBS 113480</strain>
    </source>
</reference>
<evidence type="ECO:0000256" key="1">
    <source>
        <dbReference type="SAM" id="MobiDB-lite"/>
    </source>
</evidence>
<dbReference type="STRING" id="554155.C5FE67"/>
<evidence type="ECO:0000313" key="3">
    <source>
        <dbReference type="Proteomes" id="UP000002035"/>
    </source>
</evidence>
<feature type="compositionally biased region" description="Basic and acidic residues" evidence="1">
    <location>
        <begin position="93"/>
        <end position="103"/>
    </location>
</feature>
<gene>
    <name evidence="2" type="ORF">MCYG_00989</name>
</gene>
<evidence type="ECO:0008006" key="4">
    <source>
        <dbReference type="Google" id="ProtNLM"/>
    </source>
</evidence>
<feature type="compositionally biased region" description="Polar residues" evidence="1">
    <location>
        <begin position="307"/>
        <end position="334"/>
    </location>
</feature>
<feature type="compositionally biased region" description="Polar residues" evidence="1">
    <location>
        <begin position="182"/>
        <end position="197"/>
    </location>
</feature>
<dbReference type="OrthoDB" id="418495at2759"/>
<dbReference type="eggNOG" id="ENOG502S2RX">
    <property type="taxonomic scope" value="Eukaryota"/>
</dbReference>
<dbReference type="VEuPathDB" id="FungiDB:MCYG_00989"/>
<sequence length="390" mass="42432">MAGFAAAEPTDASIHHDTTTTNSGFHNSYDNTTIAQDNLRSPSKTRHSADSPPQTRHPRHNQVNGTSLSRTSSAAGSGRGHVNDSAYLAPHSGRKDSSLSRTHSEADSLLDLYSRDSGNRSVSSVLDVSERKEDRPFYQIEAEDPEHAQWIHRDKLAKIESEELQQLGIRLPASFTGRRKTSQPPNNRKASVSQKPKTPNSNHTGSSTSSTPNARPGTRSGDNRPPSAAISGINRPDSDPPWLATMYKPDPRLPPDQQVIPTHAKRMQQEQWEREGKVPAIYGRDFSPLTVQTYDSNGSAVKPLPSPNQEPEQDSQQKPQLETLSPTEPLSTRVKSPDPATNAVGYKTVPSVQSTSAQARLNSISAVQPKPVHVEAPPAKEKGCGCCIVM</sequence>
<feature type="compositionally biased region" description="Polar residues" evidence="1">
    <location>
        <begin position="289"/>
        <end position="299"/>
    </location>
</feature>
<proteinExistence type="predicted"/>
<dbReference type="GeneID" id="9223622"/>
<feature type="compositionally biased region" description="Polar residues" evidence="1">
    <location>
        <begin position="19"/>
        <end position="42"/>
    </location>
</feature>
<dbReference type="AlphaFoldDB" id="C5FE67"/>
<dbReference type="Proteomes" id="UP000002035">
    <property type="component" value="Unassembled WGS sequence"/>
</dbReference>
<feature type="region of interest" description="Disordered" evidence="1">
    <location>
        <begin position="289"/>
        <end position="353"/>
    </location>
</feature>
<dbReference type="OMA" id="HVNDSAY"/>
<evidence type="ECO:0000313" key="2">
    <source>
        <dbReference type="EMBL" id="EEQ28101.1"/>
    </source>
</evidence>
<feature type="compositionally biased region" description="Low complexity" evidence="1">
    <location>
        <begin position="198"/>
        <end position="213"/>
    </location>
</feature>
<feature type="region of interest" description="Disordered" evidence="1">
    <location>
        <begin position="170"/>
        <end position="258"/>
    </location>
</feature>
<accession>C5FE67</accession>
<dbReference type="RefSeq" id="XP_002850885.1">
    <property type="nucleotide sequence ID" value="XM_002850839.1"/>
</dbReference>
<feature type="compositionally biased region" description="Low complexity" evidence="1">
    <location>
        <begin position="65"/>
        <end position="76"/>
    </location>
</feature>
<dbReference type="HOGENOM" id="CLU_023414_1_1_1"/>
<name>C5FE67_ARTOC</name>